<evidence type="ECO:0000313" key="1">
    <source>
        <dbReference type="EMBL" id="KKP44384.1"/>
    </source>
</evidence>
<dbReference type="Proteomes" id="UP000034302">
    <property type="component" value="Unassembled WGS sequence"/>
</dbReference>
<accession>A0A0F9ZJV6</accession>
<evidence type="ECO:0000313" key="2">
    <source>
        <dbReference type="Proteomes" id="UP000034302"/>
    </source>
</evidence>
<dbReference type="AlphaFoldDB" id="A0A0F9ZJV6"/>
<sequence length="119" mass="13852">MFKEEIKMRDTDLQKENDLLRLFGETMPNHTVEIFKVLSNEPESEVFKLLTDRRSKGEIKIGLEKLEKDISGHIYDNKGNYETTIEIGKDPQDMTTLHVKEETFEQLLPLCIEPNKIGN</sequence>
<comment type="caution">
    <text evidence="1">The sequence shown here is derived from an EMBL/GenBank/DDBJ whole genome shotgun (WGS) entry which is preliminary data.</text>
</comment>
<organism evidence="1 2">
    <name type="scientific">candidate division WS6 bacterium GW2011_GWC1_33_20</name>
    <dbReference type="NCBI Taxonomy" id="1619089"/>
    <lineage>
        <taxon>Bacteria</taxon>
        <taxon>Candidatus Dojkabacteria</taxon>
    </lineage>
</organism>
<gene>
    <name evidence="1" type="ORF">UR34_C0003G0010</name>
</gene>
<reference evidence="1 2" key="1">
    <citation type="journal article" date="2015" name="Nature">
        <title>rRNA introns, odd ribosomes, and small enigmatic genomes across a large radiation of phyla.</title>
        <authorList>
            <person name="Brown C.T."/>
            <person name="Hug L.A."/>
            <person name="Thomas B.C."/>
            <person name="Sharon I."/>
            <person name="Castelle C.J."/>
            <person name="Singh A."/>
            <person name="Wilkins M.J."/>
            <person name="Williams K.H."/>
            <person name="Banfield J.F."/>
        </authorList>
    </citation>
    <scope>NUCLEOTIDE SEQUENCE [LARGE SCALE GENOMIC DNA]</scope>
</reference>
<protein>
    <submittedName>
        <fullName evidence="1">Uncharacterized protein</fullName>
    </submittedName>
</protein>
<dbReference type="EMBL" id="LBOV01000003">
    <property type="protein sequence ID" value="KKP44384.1"/>
    <property type="molecule type" value="Genomic_DNA"/>
</dbReference>
<proteinExistence type="predicted"/>
<name>A0A0F9ZJV6_9BACT</name>